<dbReference type="RefSeq" id="WP_348269678.1">
    <property type="nucleotide sequence ID" value="NZ_CP121195.1"/>
</dbReference>
<dbReference type="PROSITE" id="PS51898">
    <property type="entry name" value="TYR_RECOMBINASE"/>
    <property type="match status" value="1"/>
</dbReference>
<dbReference type="AlphaFoldDB" id="A0AAU7D861"/>
<protein>
    <submittedName>
        <fullName evidence="3">Tyrosine-type recombinase/integrase</fullName>
    </submittedName>
</protein>
<sequence>MAGLPEGHSHRLRDTFSVSLLEKSVSLQTVSMLLGHKSIKTTEKHYAP</sequence>
<evidence type="ECO:0000259" key="2">
    <source>
        <dbReference type="PROSITE" id="PS51898"/>
    </source>
</evidence>
<keyword evidence="1" id="KW-0233">DNA recombination</keyword>
<dbReference type="InterPro" id="IPR013762">
    <property type="entry name" value="Integrase-like_cat_sf"/>
</dbReference>
<evidence type="ECO:0000256" key="1">
    <source>
        <dbReference type="ARBA" id="ARBA00023172"/>
    </source>
</evidence>
<reference evidence="3" key="1">
    <citation type="submission" date="2023-03" db="EMBL/GenBank/DDBJ databases">
        <title>Edaphobacter sp.</title>
        <authorList>
            <person name="Huber K.J."/>
            <person name="Papendorf J."/>
            <person name="Pilke C."/>
            <person name="Bunk B."/>
            <person name="Sproeer C."/>
            <person name="Pester M."/>
        </authorList>
    </citation>
    <scope>NUCLEOTIDE SEQUENCE</scope>
    <source>
        <strain evidence="3">DSM 109920</strain>
    </source>
</reference>
<gene>
    <name evidence="3" type="ORF">P8936_15185</name>
</gene>
<organism evidence="3">
    <name type="scientific">Edaphobacter paludis</name>
    <dbReference type="NCBI Taxonomy" id="3035702"/>
    <lineage>
        <taxon>Bacteria</taxon>
        <taxon>Pseudomonadati</taxon>
        <taxon>Acidobacteriota</taxon>
        <taxon>Terriglobia</taxon>
        <taxon>Terriglobales</taxon>
        <taxon>Acidobacteriaceae</taxon>
        <taxon>Edaphobacter</taxon>
    </lineage>
</organism>
<feature type="domain" description="Tyr recombinase" evidence="2">
    <location>
        <begin position="1"/>
        <end position="48"/>
    </location>
</feature>
<dbReference type="EMBL" id="CP121195">
    <property type="protein sequence ID" value="XBH13021.1"/>
    <property type="molecule type" value="Genomic_DNA"/>
</dbReference>
<accession>A0AAU7D861</accession>
<dbReference type="GO" id="GO:0003677">
    <property type="term" value="F:DNA binding"/>
    <property type="evidence" value="ECO:0007669"/>
    <property type="project" value="InterPro"/>
</dbReference>
<dbReference type="SUPFAM" id="SSF56349">
    <property type="entry name" value="DNA breaking-rejoining enzymes"/>
    <property type="match status" value="1"/>
</dbReference>
<evidence type="ECO:0000313" key="3">
    <source>
        <dbReference type="EMBL" id="XBH13021.1"/>
    </source>
</evidence>
<dbReference type="GO" id="GO:0006310">
    <property type="term" value="P:DNA recombination"/>
    <property type="evidence" value="ECO:0007669"/>
    <property type="project" value="UniProtKB-KW"/>
</dbReference>
<dbReference type="InterPro" id="IPR002104">
    <property type="entry name" value="Integrase_catalytic"/>
</dbReference>
<proteinExistence type="predicted"/>
<name>A0AAU7D861_9BACT</name>
<dbReference type="Pfam" id="PF00589">
    <property type="entry name" value="Phage_integrase"/>
    <property type="match status" value="1"/>
</dbReference>
<dbReference type="Gene3D" id="1.10.443.10">
    <property type="entry name" value="Intergrase catalytic core"/>
    <property type="match status" value="1"/>
</dbReference>
<dbReference type="InterPro" id="IPR011010">
    <property type="entry name" value="DNA_brk_join_enz"/>
</dbReference>
<dbReference type="GO" id="GO:0015074">
    <property type="term" value="P:DNA integration"/>
    <property type="evidence" value="ECO:0007669"/>
    <property type="project" value="InterPro"/>
</dbReference>